<dbReference type="OrthoDB" id="20295at2759"/>
<proteinExistence type="inferred from homology"/>
<dbReference type="GO" id="GO:0005634">
    <property type="term" value="C:nucleus"/>
    <property type="evidence" value="ECO:0007669"/>
    <property type="project" value="UniProtKB-SubCell"/>
</dbReference>
<gene>
    <name evidence="12" type="ORF">PPENT_87.1.T0330218</name>
</gene>
<dbReference type="Pfam" id="PF10408">
    <property type="entry name" value="Ufd2P_core"/>
    <property type="match status" value="1"/>
</dbReference>
<sequence>MFADASEILFLEECCKFTVDPAKADKMIFLADTYKQYFQGRTNILISQNQDILEACILERLKYPQTNPFVNLVQTKYNIEYLKGRPWYNTPEIGNLIESFRIMVQNYLMTILQYPDQFSPQRCISDREKEQNQELQKLIARLFDIFDTTGFDSDIHSLFIQNIGENYDENMLHIQIIQYSRNCISKLHIYNDQVNLYFAVFLHYLKDTKTKELIMSDKIAKWNVKTDKGDILEKEYFLGPIFTISLLQENQYVRQRAHQNLTGKMTKRQFEILLKQYQQVGHNHIESLVTLIKTCLSKNTFQQTIQFLNHVCLCNKFKTKEGYQHNRQMRIKQNVSSDGFLLNIYDTLLYLSNKISSRSDDTYTKIDKQFWYTIPFENEQMLLFSQIPLSKQNLQIGNVSYLFFYTLKYVHIGVIPILQKLEDMLKEMQDNKELLELFAGQPEELRIKADIEAMDQEVHQLELVIFNCGRIKDTIQLFDTFIYLFKDWLNIDNMIDGQTLWQKPDILNYIPEFVINIIIDYIHFYMQHLDGFADIFFDFQKFTFFAELGMYFIHLPIATNKYLAGKFIEMIFFFTKVTKNLANIPLIFISNNLIKDNLLIGLIKQYSAVAETGANNQFYAKFQYRLYINDLLFQLMQINIYQNQIQKYIECELGQRLIKHMISDMNYGFEEIWTTYLETYQKKLKDAPNSLQEKYNKKRELDLIKSQIKSNLQNMKSNLKLLVEFSFHIPKVLMNEVFQEMILKMINYYLDNLLNERLKEKLDSLKKIAEKEFKLETFLTLIGTFFANVYKEKKVVSILVKDDRSYHIENFLKLEYFFRQKIAGQQEKVERLSKFIQNLQLKSEKKKFMESILEQTQIPERFQDPINGELMRDPVLLPQSKEIMDRKVIVTALLEKKQDPFTATPLDTKDLIPQPELKKEIEIWLTEIKRQRDIKVQEAQKNKIQTEIQFQQSQTFNLQDDEDELKVYKGNKYEDD</sequence>
<evidence type="ECO:0000256" key="9">
    <source>
        <dbReference type="ARBA" id="ARBA00022786"/>
    </source>
</evidence>
<evidence type="ECO:0000256" key="2">
    <source>
        <dbReference type="ARBA" id="ARBA00004123"/>
    </source>
</evidence>
<keyword evidence="8" id="KW-0808">Transferase</keyword>
<reference evidence="12" key="1">
    <citation type="submission" date="2021-01" db="EMBL/GenBank/DDBJ databases">
        <authorList>
            <consortium name="Genoscope - CEA"/>
            <person name="William W."/>
        </authorList>
    </citation>
    <scope>NUCLEOTIDE SEQUENCE</scope>
</reference>
<protein>
    <recommendedName>
        <fullName evidence="6">RING-type E3 ubiquitin transferase</fullName>
        <ecNumber evidence="6">2.3.2.27</ecNumber>
    </recommendedName>
</protein>
<comment type="caution">
    <text evidence="12">The sequence shown here is derived from an EMBL/GenBank/DDBJ whole genome shotgun (WGS) entry which is preliminary data.</text>
</comment>
<dbReference type="GO" id="GO:0000151">
    <property type="term" value="C:ubiquitin ligase complex"/>
    <property type="evidence" value="ECO:0007669"/>
    <property type="project" value="InterPro"/>
</dbReference>
<dbReference type="PANTHER" id="PTHR13931:SF2">
    <property type="entry name" value="UBIQUITIN CONJUGATION FACTOR E4 B"/>
    <property type="match status" value="1"/>
</dbReference>
<keyword evidence="7" id="KW-0963">Cytoplasm</keyword>
<evidence type="ECO:0000256" key="3">
    <source>
        <dbReference type="ARBA" id="ARBA00004496"/>
    </source>
</evidence>
<keyword evidence="10" id="KW-0539">Nucleus</keyword>
<dbReference type="AlphaFoldDB" id="A0A8S1U755"/>
<dbReference type="SMART" id="SM00504">
    <property type="entry name" value="Ubox"/>
    <property type="match status" value="1"/>
</dbReference>
<evidence type="ECO:0000256" key="8">
    <source>
        <dbReference type="ARBA" id="ARBA00022679"/>
    </source>
</evidence>
<dbReference type="GO" id="GO:0006511">
    <property type="term" value="P:ubiquitin-dependent protein catabolic process"/>
    <property type="evidence" value="ECO:0007669"/>
    <property type="project" value="InterPro"/>
</dbReference>
<keyword evidence="13" id="KW-1185">Reference proteome</keyword>
<comment type="subcellular location">
    <subcellularLocation>
        <location evidence="3">Cytoplasm</location>
    </subcellularLocation>
    <subcellularLocation>
        <location evidence="2">Nucleus</location>
    </subcellularLocation>
</comment>
<evidence type="ECO:0000256" key="4">
    <source>
        <dbReference type="ARBA" id="ARBA00004906"/>
    </source>
</evidence>
<accession>A0A8S1U755</accession>
<dbReference type="FunFam" id="3.30.40.10:FF:000055">
    <property type="entry name" value="Ubiquitin conjugation factor e4 a"/>
    <property type="match status" value="1"/>
</dbReference>
<dbReference type="EC" id="2.3.2.27" evidence="6"/>
<dbReference type="InterPro" id="IPR019474">
    <property type="entry name" value="Ub_conjug_fac_E4_core"/>
</dbReference>
<evidence type="ECO:0000313" key="12">
    <source>
        <dbReference type="EMBL" id="CAD8159577.1"/>
    </source>
</evidence>
<dbReference type="GO" id="GO:0000209">
    <property type="term" value="P:protein polyubiquitination"/>
    <property type="evidence" value="ECO:0007669"/>
    <property type="project" value="TreeGrafter"/>
</dbReference>
<evidence type="ECO:0000256" key="5">
    <source>
        <dbReference type="ARBA" id="ARBA00007434"/>
    </source>
</evidence>
<feature type="domain" description="U-box" evidence="11">
    <location>
        <begin position="857"/>
        <end position="931"/>
    </location>
</feature>
<comment type="similarity">
    <text evidence="5">Belongs to the ubiquitin conjugation factor E4 family.</text>
</comment>
<dbReference type="GO" id="GO:0036503">
    <property type="term" value="P:ERAD pathway"/>
    <property type="evidence" value="ECO:0007669"/>
    <property type="project" value="InterPro"/>
</dbReference>
<evidence type="ECO:0000256" key="6">
    <source>
        <dbReference type="ARBA" id="ARBA00012483"/>
    </source>
</evidence>
<evidence type="ECO:0000259" key="11">
    <source>
        <dbReference type="PROSITE" id="PS51698"/>
    </source>
</evidence>
<organism evidence="12 13">
    <name type="scientific">Paramecium pentaurelia</name>
    <dbReference type="NCBI Taxonomy" id="43138"/>
    <lineage>
        <taxon>Eukaryota</taxon>
        <taxon>Sar</taxon>
        <taxon>Alveolata</taxon>
        <taxon>Ciliophora</taxon>
        <taxon>Intramacronucleata</taxon>
        <taxon>Oligohymenophorea</taxon>
        <taxon>Peniculida</taxon>
        <taxon>Parameciidae</taxon>
        <taxon>Paramecium</taxon>
    </lineage>
</organism>
<dbReference type="GO" id="GO:0034450">
    <property type="term" value="F:ubiquitin-ubiquitin ligase activity"/>
    <property type="evidence" value="ECO:0007669"/>
    <property type="project" value="InterPro"/>
</dbReference>
<dbReference type="InterPro" id="IPR045132">
    <property type="entry name" value="UBE4"/>
</dbReference>
<keyword evidence="9" id="KW-0833">Ubl conjugation pathway</keyword>
<name>A0A8S1U755_9CILI</name>
<evidence type="ECO:0000313" key="13">
    <source>
        <dbReference type="Proteomes" id="UP000689195"/>
    </source>
</evidence>
<evidence type="ECO:0000256" key="1">
    <source>
        <dbReference type="ARBA" id="ARBA00000900"/>
    </source>
</evidence>
<dbReference type="PROSITE" id="PS51698">
    <property type="entry name" value="U_BOX"/>
    <property type="match status" value="1"/>
</dbReference>
<dbReference type="Proteomes" id="UP000689195">
    <property type="component" value="Unassembled WGS sequence"/>
</dbReference>
<dbReference type="GO" id="GO:0005737">
    <property type="term" value="C:cytoplasm"/>
    <property type="evidence" value="ECO:0007669"/>
    <property type="project" value="UniProtKB-SubCell"/>
</dbReference>
<evidence type="ECO:0000256" key="7">
    <source>
        <dbReference type="ARBA" id="ARBA00022490"/>
    </source>
</evidence>
<evidence type="ECO:0000256" key="10">
    <source>
        <dbReference type="ARBA" id="ARBA00023242"/>
    </source>
</evidence>
<comment type="pathway">
    <text evidence="4">Protein modification; protein ubiquitination.</text>
</comment>
<dbReference type="EMBL" id="CAJJDO010000033">
    <property type="protein sequence ID" value="CAD8159577.1"/>
    <property type="molecule type" value="Genomic_DNA"/>
</dbReference>
<dbReference type="InterPro" id="IPR003613">
    <property type="entry name" value="Ubox_domain"/>
</dbReference>
<dbReference type="Pfam" id="PF04564">
    <property type="entry name" value="U-box"/>
    <property type="match status" value="1"/>
</dbReference>
<dbReference type="PANTHER" id="PTHR13931">
    <property type="entry name" value="UBIQUITINATION FACTOR E4"/>
    <property type="match status" value="1"/>
</dbReference>
<comment type="catalytic activity">
    <reaction evidence="1">
        <text>S-ubiquitinyl-[E2 ubiquitin-conjugating enzyme]-L-cysteine + [acceptor protein]-L-lysine = [E2 ubiquitin-conjugating enzyme]-L-cysteine + N(6)-ubiquitinyl-[acceptor protein]-L-lysine.</text>
        <dbReference type="EC" id="2.3.2.27"/>
    </reaction>
</comment>